<proteinExistence type="predicted"/>
<accession>A0A931G6M8</accession>
<gene>
    <name evidence="3" type="ORF">H0S81_01175</name>
</gene>
<dbReference type="EMBL" id="JACCQK010000043">
    <property type="protein sequence ID" value="MBG0778531.1"/>
    <property type="molecule type" value="Genomic_DNA"/>
</dbReference>
<dbReference type="Gene3D" id="3.30.390.100">
    <property type="match status" value="1"/>
</dbReference>
<dbReference type="Proteomes" id="UP000706172">
    <property type="component" value="Unassembled WGS sequence"/>
</dbReference>
<feature type="domain" description="Putative heavy-metal chelation" evidence="1">
    <location>
        <begin position="121"/>
        <end position="261"/>
    </location>
</feature>
<protein>
    <submittedName>
        <fullName evidence="3">DUF364 domain-containing protein</fullName>
    </submittedName>
</protein>
<dbReference type="SUPFAM" id="SSF159713">
    <property type="entry name" value="Dhaf3308-like"/>
    <property type="match status" value="1"/>
</dbReference>
<comment type="caution">
    <text evidence="3">The sequence shown here is derived from an EMBL/GenBank/DDBJ whole genome shotgun (WGS) entry which is preliminary data.</text>
</comment>
<dbReference type="Pfam" id="PF04016">
    <property type="entry name" value="DUF364"/>
    <property type="match status" value="1"/>
</dbReference>
<evidence type="ECO:0000259" key="2">
    <source>
        <dbReference type="Pfam" id="PF13938"/>
    </source>
</evidence>
<evidence type="ECO:0000313" key="3">
    <source>
        <dbReference type="EMBL" id="MBG0778531.1"/>
    </source>
</evidence>
<evidence type="ECO:0000259" key="1">
    <source>
        <dbReference type="Pfam" id="PF04016"/>
    </source>
</evidence>
<dbReference type="InterPro" id="IPR007161">
    <property type="entry name" value="DUF364"/>
</dbReference>
<dbReference type="AlphaFoldDB" id="A0A931G6M8"/>
<dbReference type="Gene3D" id="3.40.50.11590">
    <property type="match status" value="1"/>
</dbReference>
<name>A0A931G6M8_9BACT</name>
<organism evidence="3 4">
    <name type="scientific">Desulfotignum balticum</name>
    <dbReference type="NCBI Taxonomy" id="115781"/>
    <lineage>
        <taxon>Bacteria</taxon>
        <taxon>Pseudomonadati</taxon>
        <taxon>Thermodesulfobacteriota</taxon>
        <taxon>Desulfobacteria</taxon>
        <taxon>Desulfobacterales</taxon>
        <taxon>Desulfobacteraceae</taxon>
        <taxon>Desulfotignum</taxon>
    </lineage>
</organism>
<dbReference type="InterPro" id="IPR025251">
    <property type="entry name" value="DUF4213"/>
</dbReference>
<reference evidence="3" key="1">
    <citation type="submission" date="2020-07" db="EMBL/GenBank/DDBJ databases">
        <title>Severe corrosion of carbon steel in oil field produced water can be linked to methanogenic archaea containing a special type of NiFe hydrogenase.</title>
        <authorList>
            <person name="Lahme S."/>
            <person name="Mand J."/>
            <person name="Longwell J."/>
            <person name="Smith R."/>
            <person name="Enning D."/>
        </authorList>
    </citation>
    <scope>NUCLEOTIDE SEQUENCE</scope>
    <source>
        <strain evidence="3">MIC098Bin6</strain>
    </source>
</reference>
<dbReference type="Pfam" id="PF13938">
    <property type="entry name" value="DUF4213"/>
    <property type="match status" value="1"/>
</dbReference>
<feature type="domain" description="DUF4213" evidence="2">
    <location>
        <begin position="24"/>
        <end position="97"/>
    </location>
</feature>
<evidence type="ECO:0000313" key="4">
    <source>
        <dbReference type="Proteomes" id="UP000706172"/>
    </source>
</evidence>
<sequence length="272" mass="28718">MTTLQEEIIEEVTSRSTHLDVIPEVRMVAISLGYTFVELDNGIMGVCFTPRSDSGSCAHYSGAGALSEKPVLELCQLMGSAHPLERSVGVAAVNALSHTIMARDPDQYQFSETDFLDLLPFDPDESNKVGMVGHIGPFMPFLKKRADSLVVVDDNPDLKIGAMAAGPVITRDVGALKDADIVIITGSSAAVGGFDAALDAATSARFVGVVGPSAGWLPQPAFRRGVHAVAATKITDLSGARRTILEGGGTPQFIDYGRKYTLVNESGGITHT</sequence>